<dbReference type="Proteomes" id="UP001396334">
    <property type="component" value="Unassembled WGS sequence"/>
</dbReference>
<dbReference type="InterPro" id="IPR050647">
    <property type="entry name" value="Plant_LRR-RLKs"/>
</dbReference>
<dbReference type="InterPro" id="IPR013210">
    <property type="entry name" value="LRR_N_plant-typ"/>
</dbReference>
<evidence type="ECO:0000313" key="1">
    <source>
        <dbReference type="EMBL" id="KAK8475100.1"/>
    </source>
</evidence>
<dbReference type="Pfam" id="PF00560">
    <property type="entry name" value="LRR_1"/>
    <property type="match status" value="8"/>
</dbReference>
<dbReference type="SUPFAM" id="SSF56112">
    <property type="entry name" value="Protein kinase-like (PK-like)"/>
    <property type="match status" value="1"/>
</dbReference>
<dbReference type="InterPro" id="IPR011009">
    <property type="entry name" value="Kinase-like_dom_sf"/>
</dbReference>
<protein>
    <submittedName>
        <fullName evidence="1">Uncharacterized protein</fullName>
    </submittedName>
</protein>
<dbReference type="PROSITE" id="PS50011">
    <property type="entry name" value="PROTEIN_KINASE_DOM"/>
    <property type="match status" value="1"/>
</dbReference>
<comment type="caution">
    <text evidence="1">The sequence shown here is derived from an EMBL/GenBank/DDBJ whole genome shotgun (WGS) entry which is preliminary data.</text>
</comment>
<organism evidence="1 2">
    <name type="scientific">Hibiscus sabdariffa</name>
    <name type="common">roselle</name>
    <dbReference type="NCBI Taxonomy" id="183260"/>
    <lineage>
        <taxon>Eukaryota</taxon>
        <taxon>Viridiplantae</taxon>
        <taxon>Streptophyta</taxon>
        <taxon>Embryophyta</taxon>
        <taxon>Tracheophyta</taxon>
        <taxon>Spermatophyta</taxon>
        <taxon>Magnoliopsida</taxon>
        <taxon>eudicotyledons</taxon>
        <taxon>Gunneridae</taxon>
        <taxon>Pentapetalae</taxon>
        <taxon>rosids</taxon>
        <taxon>malvids</taxon>
        <taxon>Malvales</taxon>
        <taxon>Malvaceae</taxon>
        <taxon>Malvoideae</taxon>
        <taxon>Hibiscus</taxon>
    </lineage>
</organism>
<gene>
    <name evidence="1" type="ORF">V6N11_072835</name>
</gene>
<sequence length="836" mass="91851">MGMAFVKLFLILLVYVRCSVSASHHRRHSLDGDKAALLAFKKSVLVDPESTLANWGDDVHVCNFTGVTCNRQHHRVTQIDLSSSGLVARIPPFLSNLTALRVLNLYDNHFFGTIPPEISSLRHLRTIVLNRNNLNGSIPDSFALLTGLTVFDVMENNLTGPLPPSFFSNCTQLKVIDLSFNDIRGRIPVEIGNCPGLWTLSLYNNQFTGQLPPSLTNTTLYNLDVEYNLLSGELPSDLVSKLPTLVFIHLSYNNMKSHGNNTDLDPFFATLGNCTGLMELELAGMGLGGRLPSSIGHPNLKRLELQENSIFGSIPPEIGNLSNITMLNLTSNFLNGTIPEEFSLLLMLERLFLSRNLFNIRIPSTLGKLPHLGLLDLSNNRFDGEIPASLGDLVALRSLFLNNNLLSGTIPRELLKCSNLYMLDLSYNKLQGRIPQELNEIREIRGFINLSHNFLEGPLPIELSKLENVEEIDLSSNNLNGNIFPQISSCIAVKMINFSYNSLEGQLPESLGDLKNLEAFDVSNNSITGNIPMSLSKINLTFLNLSYNNFEGMVPSGGIFDSATHMSFLGNPRLCGAASSRPSCPHTKHWFRSRTFLVILIVVIVVSVLLSAGCCVIGIRRVKLMVSSSKNGRLRKPPTPDIMHNFPRITHKELSNATAGFTDRNLIGTVGAGNGGGAIENMGNSTANMLTGSIGYIAPEYGFGSNTSIQGDVYSFGVIVLEMVTRKRPTDDMFTGGLSLHRWVKNHYHGRVEKVVDSSLIRASMEKSPEVKRMWEVAIAELIELGILCTQETPSTRPTMLDAADDLGRLKRYLSGDTTVTFASSLGISSSTIGDH</sequence>
<proteinExistence type="predicted"/>
<keyword evidence="2" id="KW-1185">Reference proteome</keyword>
<name>A0ABR1Z701_9ROSI</name>
<dbReference type="EMBL" id="JBBPBN010002571">
    <property type="protein sequence ID" value="KAK8475100.1"/>
    <property type="molecule type" value="Genomic_DNA"/>
</dbReference>
<dbReference type="InterPro" id="IPR001611">
    <property type="entry name" value="Leu-rich_rpt"/>
</dbReference>
<dbReference type="InterPro" id="IPR032675">
    <property type="entry name" value="LRR_dom_sf"/>
</dbReference>
<dbReference type="InterPro" id="IPR000719">
    <property type="entry name" value="Prot_kinase_dom"/>
</dbReference>
<evidence type="ECO:0000313" key="2">
    <source>
        <dbReference type="Proteomes" id="UP001396334"/>
    </source>
</evidence>
<reference evidence="1 2" key="1">
    <citation type="journal article" date="2024" name="G3 (Bethesda)">
        <title>Genome assembly of Hibiscus sabdariffa L. provides insights into metabolisms of medicinal natural products.</title>
        <authorList>
            <person name="Kim T."/>
        </authorList>
    </citation>
    <scope>NUCLEOTIDE SEQUENCE [LARGE SCALE GENOMIC DNA]</scope>
    <source>
        <strain evidence="1">TK-2024</strain>
        <tissue evidence="1">Old leaves</tissue>
    </source>
</reference>
<accession>A0ABR1Z701</accession>
<dbReference type="PANTHER" id="PTHR48056:SF34">
    <property type="entry name" value="LRR RECEPTOR-LIKE SERINE_THREONINE-PROTEIN KINASE ERL1"/>
    <property type="match status" value="1"/>
</dbReference>
<dbReference type="Pfam" id="PF13855">
    <property type="entry name" value="LRR_8"/>
    <property type="match status" value="2"/>
</dbReference>
<dbReference type="Gene3D" id="1.10.510.10">
    <property type="entry name" value="Transferase(Phosphotransferase) domain 1"/>
    <property type="match status" value="1"/>
</dbReference>
<dbReference type="PANTHER" id="PTHR48056">
    <property type="entry name" value="LRR RECEPTOR-LIKE SERINE/THREONINE-PROTEIN KINASE-RELATED"/>
    <property type="match status" value="1"/>
</dbReference>
<dbReference type="Pfam" id="PF08263">
    <property type="entry name" value="LRRNT_2"/>
    <property type="match status" value="1"/>
</dbReference>
<dbReference type="Gene3D" id="3.80.10.10">
    <property type="entry name" value="Ribonuclease Inhibitor"/>
    <property type="match status" value="3"/>
</dbReference>
<dbReference type="SUPFAM" id="SSF52058">
    <property type="entry name" value="L domain-like"/>
    <property type="match status" value="2"/>
</dbReference>
<dbReference type="SMART" id="SM00369">
    <property type="entry name" value="LRR_TYP"/>
    <property type="match status" value="6"/>
</dbReference>
<dbReference type="InterPro" id="IPR003591">
    <property type="entry name" value="Leu-rich_rpt_typical-subtyp"/>
</dbReference>